<dbReference type="InterPro" id="IPR016032">
    <property type="entry name" value="Sig_transdc_resp-reg_C-effctor"/>
</dbReference>
<dbReference type="EMBL" id="BAAAQM010000030">
    <property type="protein sequence ID" value="GAA1982553.1"/>
    <property type="molecule type" value="Genomic_DNA"/>
</dbReference>
<comment type="caution">
    <text evidence="4">The sequence shown here is derived from an EMBL/GenBank/DDBJ whole genome shotgun (WGS) entry which is preliminary data.</text>
</comment>
<proteinExistence type="predicted"/>
<dbReference type="SUPFAM" id="SSF52540">
    <property type="entry name" value="P-loop containing nucleoside triphosphate hydrolases"/>
    <property type="match status" value="1"/>
</dbReference>
<dbReference type="RefSeq" id="WP_344659542.1">
    <property type="nucleotide sequence ID" value="NZ_BAAAQM010000030.1"/>
</dbReference>
<dbReference type="Gene3D" id="3.40.50.300">
    <property type="entry name" value="P-loop containing nucleotide triphosphate hydrolases"/>
    <property type="match status" value="1"/>
</dbReference>
<feature type="domain" description="HTH luxR-type" evidence="3">
    <location>
        <begin position="820"/>
        <end position="885"/>
    </location>
</feature>
<organism evidence="4 5">
    <name type="scientific">Catenulispora subtropica</name>
    <dbReference type="NCBI Taxonomy" id="450798"/>
    <lineage>
        <taxon>Bacteria</taxon>
        <taxon>Bacillati</taxon>
        <taxon>Actinomycetota</taxon>
        <taxon>Actinomycetes</taxon>
        <taxon>Catenulisporales</taxon>
        <taxon>Catenulisporaceae</taxon>
        <taxon>Catenulispora</taxon>
    </lineage>
</organism>
<dbReference type="PROSITE" id="PS00622">
    <property type="entry name" value="HTH_LUXR_1"/>
    <property type="match status" value="1"/>
</dbReference>
<sequence length="886" mass="92200">MDDTPWPLIGRAAEWERLQAAARAGAVIVGAAGVGKTRLAQEFAREATREATRHAAPERAPERAPVLIVGSASASRIPLGAVSRLLPGTPPAPDRTPVDAALAAVLNGSTPDDRVLLLVDDAHLLDEASATVVHQAALSGRATVLATVRSGETVPDAVTALWKDLGAARIDLGALSDTAIADLVGVALPGPVDGITLNRITAAVQGNALILRELIASAREVGLLAQADGAWRLTGPLTAAPRLNELLLARIGALTAAERSALEVLAVAEPVGLALLAELVPPEAVEAVERRGLAVVTADGRRREVRLAHPLYGELLRSSMPAIAALRHNRRAAEVVEALGARRRGDVTRVALWRLDGGGEGVPHLLLAAARQAEASRDLALAARLAQAALDSGGGPPAAMLLASACFDLGRHEAAAALLVSVLESPEEVPEEVLATVPFLLSGPLGMGGDDAGALLAAIATAERRITTPRWRAQVEAVHGHMLSYVNSTGRARELAEPHLTDPHPATRGNALLGAALADNLTGHLDRAVERLDLGTAALLESGLPMSANHDGLMGWQAWQMCDVPDLAGALAMAEATYRSSVDSRARPGQAFACLAWSRAELRGGRPASALRYAAEAFAVFREVRSRACQRWAAALRLQAAAQLGDLERARAAAEDLEAARRGPGGVRRLDCEVAVARAWYAAATGDPAAARAVLTASVEGSLAEGAVGAAVTTGFELLRLGVRAPLIRDLRARVPQDWRLGRLVVDFAAAFGDAGALLAVSERFEAFGMRLAAAETAELAAAGFGDAGESRRAAAARSRARRLAELCEGARTPLLATATRTAPGRLSRREYEIAMLAAGGASNRAIADALVLSPRTVENHLNRAYAKLGIAGRGDLPAVLPPPFT</sequence>
<dbReference type="Pfam" id="PF00196">
    <property type="entry name" value="GerE"/>
    <property type="match status" value="1"/>
</dbReference>
<dbReference type="PANTHER" id="PTHR16305">
    <property type="entry name" value="TESTICULAR SOLUBLE ADENYLYL CYCLASE"/>
    <property type="match status" value="1"/>
</dbReference>
<evidence type="ECO:0000259" key="3">
    <source>
        <dbReference type="PROSITE" id="PS50043"/>
    </source>
</evidence>
<gene>
    <name evidence="4" type="ORF">GCM10009838_50020</name>
</gene>
<dbReference type="SUPFAM" id="SSF46894">
    <property type="entry name" value="C-terminal effector domain of the bipartite response regulators"/>
    <property type="match status" value="1"/>
</dbReference>
<dbReference type="CDD" id="cd06170">
    <property type="entry name" value="LuxR_C_like"/>
    <property type="match status" value="1"/>
</dbReference>
<evidence type="ECO:0000256" key="2">
    <source>
        <dbReference type="ARBA" id="ARBA00022840"/>
    </source>
</evidence>
<dbReference type="SMART" id="SM00382">
    <property type="entry name" value="AAA"/>
    <property type="match status" value="1"/>
</dbReference>
<dbReference type="PRINTS" id="PR00038">
    <property type="entry name" value="HTHLUXR"/>
</dbReference>
<keyword evidence="2" id="KW-0067">ATP-binding</keyword>
<dbReference type="InterPro" id="IPR027417">
    <property type="entry name" value="P-loop_NTPase"/>
</dbReference>
<dbReference type="Pfam" id="PF13191">
    <property type="entry name" value="AAA_16"/>
    <property type="match status" value="1"/>
</dbReference>
<evidence type="ECO:0000313" key="5">
    <source>
        <dbReference type="Proteomes" id="UP001499854"/>
    </source>
</evidence>
<dbReference type="InterPro" id="IPR003593">
    <property type="entry name" value="AAA+_ATPase"/>
</dbReference>
<reference evidence="5" key="1">
    <citation type="journal article" date="2019" name="Int. J. Syst. Evol. Microbiol.">
        <title>The Global Catalogue of Microorganisms (GCM) 10K type strain sequencing project: providing services to taxonomists for standard genome sequencing and annotation.</title>
        <authorList>
            <consortium name="The Broad Institute Genomics Platform"/>
            <consortium name="The Broad Institute Genome Sequencing Center for Infectious Disease"/>
            <person name="Wu L."/>
            <person name="Ma J."/>
        </authorList>
    </citation>
    <scope>NUCLEOTIDE SEQUENCE [LARGE SCALE GENOMIC DNA]</scope>
    <source>
        <strain evidence="5">JCM 16013</strain>
    </source>
</reference>
<dbReference type="SMART" id="SM00421">
    <property type="entry name" value="HTH_LUXR"/>
    <property type="match status" value="1"/>
</dbReference>
<dbReference type="InterPro" id="IPR036388">
    <property type="entry name" value="WH-like_DNA-bd_sf"/>
</dbReference>
<dbReference type="InterPro" id="IPR000792">
    <property type="entry name" value="Tscrpt_reg_LuxR_C"/>
</dbReference>
<dbReference type="Proteomes" id="UP001499854">
    <property type="component" value="Unassembled WGS sequence"/>
</dbReference>
<name>A0ABN2S9F1_9ACTN</name>
<dbReference type="PROSITE" id="PS50043">
    <property type="entry name" value="HTH_LUXR_2"/>
    <property type="match status" value="1"/>
</dbReference>
<evidence type="ECO:0000313" key="4">
    <source>
        <dbReference type="EMBL" id="GAA1982553.1"/>
    </source>
</evidence>
<evidence type="ECO:0000256" key="1">
    <source>
        <dbReference type="ARBA" id="ARBA00022741"/>
    </source>
</evidence>
<dbReference type="Gene3D" id="1.10.10.10">
    <property type="entry name" value="Winged helix-like DNA-binding domain superfamily/Winged helix DNA-binding domain"/>
    <property type="match status" value="1"/>
</dbReference>
<dbReference type="InterPro" id="IPR041664">
    <property type="entry name" value="AAA_16"/>
</dbReference>
<protein>
    <submittedName>
        <fullName evidence="4">LuxR family transcriptional regulator</fullName>
    </submittedName>
</protein>
<keyword evidence="5" id="KW-1185">Reference proteome</keyword>
<accession>A0ABN2S9F1</accession>
<keyword evidence="1" id="KW-0547">Nucleotide-binding</keyword>
<dbReference type="PANTHER" id="PTHR16305:SF35">
    <property type="entry name" value="TRANSCRIPTIONAL ACTIVATOR DOMAIN"/>
    <property type="match status" value="1"/>
</dbReference>